<evidence type="ECO:0000313" key="2">
    <source>
        <dbReference type="Ensembl" id="ENSHCOP00000009369.1"/>
    </source>
</evidence>
<dbReference type="SUPFAM" id="SSF52058">
    <property type="entry name" value="L domain-like"/>
    <property type="match status" value="1"/>
</dbReference>
<accession>A0A3Q3DDL7</accession>
<dbReference type="Gene3D" id="1.20.1280.50">
    <property type="match status" value="1"/>
</dbReference>
<evidence type="ECO:0000259" key="1">
    <source>
        <dbReference type="PROSITE" id="PS50181"/>
    </source>
</evidence>
<proteinExistence type="predicted"/>
<keyword evidence="3" id="KW-1185">Reference proteome</keyword>
<sequence>MPLHQLPGEVWLHVLSYLSVADKHSVRATCKYFKQFVDCGLLWKDWTIILGFPKGSYSRQFWETLRRRKINHVVVRSTKEKDLKQLARGLPSITSLVMDINSQESLGYLKYFPQLTHLAVRYSSNSLLLDASTVCEPEKMTHLSICRVEFPSKSRQRLDFVFQDFVNLTSLVCHDTGISAPYILTVILCRLPRLKHLSLTCGSGVKGQRVPASFPGEATLGLSSLELIHCDHLLLRETMKLLPNLQTLVLVYMYSVYDVPSQLQLTASEDMKTWLSGLHHLSTLVIKLGPRVHSYVRFIPVSVSRLTLRVPGLNSGEFASVASQVPNLLHLHVDTWPTHLGTLAAEIPQLFPKLQSLKVRGEHVSEEDFLGFQKMADLRYVEMLDSSPQSSKVAAKLQMLTNYRLHVTMSHQRDILECHCSY</sequence>
<evidence type="ECO:0000313" key="3">
    <source>
        <dbReference type="Proteomes" id="UP000264820"/>
    </source>
</evidence>
<dbReference type="SUPFAM" id="SSF81383">
    <property type="entry name" value="F-box domain"/>
    <property type="match status" value="1"/>
</dbReference>
<dbReference type="PROSITE" id="PS50181">
    <property type="entry name" value="FBOX"/>
    <property type="match status" value="1"/>
</dbReference>
<reference evidence="2" key="2">
    <citation type="submission" date="2025-09" db="UniProtKB">
        <authorList>
            <consortium name="Ensembl"/>
        </authorList>
    </citation>
    <scope>IDENTIFICATION</scope>
</reference>
<dbReference type="Pfam" id="PF12937">
    <property type="entry name" value="F-box-like"/>
    <property type="match status" value="1"/>
</dbReference>
<organism evidence="2 3">
    <name type="scientific">Hippocampus comes</name>
    <name type="common">Tiger tail seahorse</name>
    <dbReference type="NCBI Taxonomy" id="109280"/>
    <lineage>
        <taxon>Eukaryota</taxon>
        <taxon>Metazoa</taxon>
        <taxon>Chordata</taxon>
        <taxon>Craniata</taxon>
        <taxon>Vertebrata</taxon>
        <taxon>Euteleostomi</taxon>
        <taxon>Actinopterygii</taxon>
        <taxon>Neopterygii</taxon>
        <taxon>Teleostei</taxon>
        <taxon>Neoteleostei</taxon>
        <taxon>Acanthomorphata</taxon>
        <taxon>Syngnathiaria</taxon>
        <taxon>Syngnathiformes</taxon>
        <taxon>Syngnathoidei</taxon>
        <taxon>Syngnathidae</taxon>
        <taxon>Hippocampus</taxon>
    </lineage>
</organism>
<dbReference type="Gene3D" id="3.80.10.10">
    <property type="entry name" value="Ribonuclease Inhibitor"/>
    <property type="match status" value="1"/>
</dbReference>
<dbReference type="SMART" id="SM00256">
    <property type="entry name" value="FBOX"/>
    <property type="match status" value="1"/>
</dbReference>
<dbReference type="InterPro" id="IPR036047">
    <property type="entry name" value="F-box-like_dom_sf"/>
</dbReference>
<dbReference type="AlphaFoldDB" id="A0A3Q3DDL7"/>
<dbReference type="Ensembl" id="ENSHCOT00000015483.1">
    <property type="protein sequence ID" value="ENSHCOP00000009369.1"/>
    <property type="gene ID" value="ENSHCOG00000011782.1"/>
</dbReference>
<dbReference type="InterPro" id="IPR032675">
    <property type="entry name" value="LRR_dom_sf"/>
</dbReference>
<dbReference type="OMA" id="HIDPWPS"/>
<protein>
    <recommendedName>
        <fullName evidence="1">F-box domain-containing protein</fullName>
    </recommendedName>
</protein>
<dbReference type="Proteomes" id="UP000264820">
    <property type="component" value="Unplaced"/>
</dbReference>
<name>A0A3Q3DDL7_HIPCM</name>
<dbReference type="InterPro" id="IPR001810">
    <property type="entry name" value="F-box_dom"/>
</dbReference>
<reference evidence="2" key="1">
    <citation type="submission" date="2025-08" db="UniProtKB">
        <authorList>
            <consortium name="Ensembl"/>
        </authorList>
    </citation>
    <scope>IDENTIFICATION</scope>
</reference>
<dbReference type="GeneTree" id="ENSGT00530000069038"/>
<dbReference type="STRING" id="109280.ENSHCOP00000009369"/>
<feature type="domain" description="F-box" evidence="1">
    <location>
        <begin position="1"/>
        <end position="46"/>
    </location>
</feature>